<dbReference type="PATRIC" id="fig|394096.3.peg.4830"/>
<dbReference type="InterPro" id="IPR051396">
    <property type="entry name" value="Bact_Antivir_Def_Nuclease"/>
</dbReference>
<dbReference type="Proteomes" id="UP000028725">
    <property type="component" value="Unassembled WGS sequence"/>
</dbReference>
<proteinExistence type="predicted"/>
<dbReference type="CDD" id="cd00267">
    <property type="entry name" value="ABC_ATPase"/>
    <property type="match status" value="1"/>
</dbReference>
<dbReference type="Pfam" id="PF20469">
    <property type="entry name" value="OLD-like_TOPRIM"/>
    <property type="match status" value="1"/>
</dbReference>
<dbReference type="EMBL" id="JMCB01000008">
    <property type="protein sequence ID" value="KFE67446.1"/>
    <property type="molecule type" value="Genomic_DNA"/>
</dbReference>
<evidence type="ECO:0000259" key="2">
    <source>
        <dbReference type="Pfam" id="PF20469"/>
    </source>
</evidence>
<evidence type="ECO:0000313" key="4">
    <source>
        <dbReference type="Proteomes" id="UP000028725"/>
    </source>
</evidence>
<feature type="domain" description="OLD protein-like TOPRIM" evidence="2">
    <location>
        <begin position="604"/>
        <end position="670"/>
    </location>
</feature>
<evidence type="ECO:0000259" key="1">
    <source>
        <dbReference type="Pfam" id="PF13175"/>
    </source>
</evidence>
<evidence type="ECO:0000313" key="3">
    <source>
        <dbReference type="EMBL" id="KFE67446.1"/>
    </source>
</evidence>
<dbReference type="InterPro" id="IPR041685">
    <property type="entry name" value="AAA_GajA/Old/RecF-like"/>
</dbReference>
<accession>A0A085WID3</accession>
<organism evidence="3 4">
    <name type="scientific">Hyalangium minutum</name>
    <dbReference type="NCBI Taxonomy" id="394096"/>
    <lineage>
        <taxon>Bacteria</taxon>
        <taxon>Pseudomonadati</taxon>
        <taxon>Myxococcota</taxon>
        <taxon>Myxococcia</taxon>
        <taxon>Myxococcales</taxon>
        <taxon>Cystobacterineae</taxon>
        <taxon>Archangiaceae</taxon>
        <taxon>Hyalangium</taxon>
    </lineage>
</organism>
<dbReference type="SUPFAM" id="SSF52540">
    <property type="entry name" value="P-loop containing nucleoside triphosphate hydrolases"/>
    <property type="match status" value="1"/>
</dbReference>
<sequence length="808" mass="89887">MPLSQRTRAKPCALGDRGTQAACVQADCPCWAACAPSVTLQRGIERDETGRSGGAIHCEIKALAGNSATCLGFCFRLDAGSIPAASKSGERPQLARLSCPSCPDGEQDTRDTQARAACFWYSGRPAEIGISKERIVQLVSVQVGPFKSIDQPQTVKIDPEVTVFVGMNEAGKTVFLQALHKSDDAAGVAVFDPVEDYPRKDLSAYLRQHTTKPAQVTKLTYKLTAGELDELNRDLHTNLPADFEFSLLRHYDNTLRIQLGIDEKPVLDHLRQDSRLSSDVRAALAAVTSVRSIPKATEHLSLTDNDKGWLASVQQRITKTQWESVTQAEAWNWLQPRLPKFAFFGEYELLPSKLNLTDLARRVEQAKSITTPQNAQQAKASQKPLEPQHRAVLALLRMADISVEDFTRPGGGYESLKARLEAISIKLTDEILEFWKQNEDLEVEVDIRLDPDEQPPFNSGPNIYLRIKNRRHRGVSTPFHQRSRGFTWFFSFLVWFDSVQHQLAVGDPGDRDLILLLDEPGLNLHALAQADFLRYIDRLAEKHQVLYTTHSPFMVHSDRLHQVRVVEDRVKVGTVLSDNVSNSDPRTIFPLQAALGWTLAQNLFISERNLLVEGPSDLLYLQAISSLLEAQGRVGLREEVTIVPTGGLDKVVTFVALLGANGLKLAVLHDYRGRPEQKLEDLVKQKMIAPKALLDVSQFRDLANIGKSSRASDIEDLLPVSLYLDYFNRAFSQQLGSTKVTEADLPAGDRVLDRIERHLSTTRIHIRPSGGFNHYAVASLFVSSPPSSLDADALARFESLFRAVNGLF</sequence>
<dbReference type="PANTHER" id="PTHR43581">
    <property type="entry name" value="ATP/GTP PHOSPHATASE"/>
    <property type="match status" value="1"/>
</dbReference>
<name>A0A085WID3_9BACT</name>
<dbReference type="InterPro" id="IPR027417">
    <property type="entry name" value="P-loop_NTPase"/>
</dbReference>
<comment type="caution">
    <text evidence="3">The sequence shown here is derived from an EMBL/GenBank/DDBJ whole genome shotgun (WGS) entry which is preliminary data.</text>
</comment>
<dbReference type="Pfam" id="PF13175">
    <property type="entry name" value="AAA_15"/>
    <property type="match status" value="1"/>
</dbReference>
<dbReference type="Gene3D" id="3.40.50.300">
    <property type="entry name" value="P-loop containing nucleotide triphosphate hydrolases"/>
    <property type="match status" value="2"/>
</dbReference>
<gene>
    <name evidence="3" type="ORF">DB31_8799</name>
</gene>
<dbReference type="InterPro" id="IPR034139">
    <property type="entry name" value="TOPRIM_OLD"/>
</dbReference>
<keyword evidence="4" id="KW-1185">Reference proteome</keyword>
<dbReference type="STRING" id="394096.DB31_8799"/>
<feature type="domain" description="Endonuclease GajA/Old nuclease/RecF-like AAA" evidence="1">
    <location>
        <begin position="138"/>
        <end position="555"/>
    </location>
</feature>
<reference evidence="3 4" key="1">
    <citation type="submission" date="2014-04" db="EMBL/GenBank/DDBJ databases">
        <title>Genome assembly of Hyalangium minutum DSM 14724.</title>
        <authorList>
            <person name="Sharma G."/>
            <person name="Subramanian S."/>
        </authorList>
    </citation>
    <scope>NUCLEOTIDE SEQUENCE [LARGE SCALE GENOMIC DNA]</scope>
    <source>
        <strain evidence="3 4">DSM 14724</strain>
    </source>
</reference>
<protein>
    <submittedName>
        <fullName evidence="3">Uncharacterized protein</fullName>
    </submittedName>
</protein>
<dbReference type="AlphaFoldDB" id="A0A085WID3"/>
<dbReference type="PANTHER" id="PTHR43581:SF4">
    <property type="entry name" value="ATP_GTP PHOSPHATASE"/>
    <property type="match status" value="1"/>
</dbReference>